<dbReference type="AlphaFoldDB" id="G4TB07"/>
<feature type="region of interest" description="Disordered" evidence="1">
    <location>
        <begin position="248"/>
        <end position="277"/>
    </location>
</feature>
<evidence type="ECO:0000313" key="4">
    <source>
        <dbReference type="Proteomes" id="UP000007148"/>
    </source>
</evidence>
<evidence type="ECO:0000313" key="3">
    <source>
        <dbReference type="EMBL" id="CCA68507.1"/>
    </source>
</evidence>
<protein>
    <recommendedName>
        <fullName evidence="2">C2H2-type domain-containing protein</fullName>
    </recommendedName>
</protein>
<name>G4TB07_SERID</name>
<feature type="compositionally biased region" description="Polar residues" evidence="1">
    <location>
        <begin position="48"/>
        <end position="58"/>
    </location>
</feature>
<dbReference type="PROSITE" id="PS00028">
    <property type="entry name" value="ZINC_FINGER_C2H2_1"/>
    <property type="match status" value="1"/>
</dbReference>
<reference evidence="3 4" key="1">
    <citation type="journal article" date="2011" name="PLoS Pathog.">
        <title>Endophytic Life Strategies Decoded by Genome and Transcriptome Analyses of the Mutualistic Root Symbiont Piriformospora indica.</title>
        <authorList>
            <person name="Zuccaro A."/>
            <person name="Lahrmann U."/>
            <person name="Guldener U."/>
            <person name="Langen G."/>
            <person name="Pfiffi S."/>
            <person name="Biedenkopf D."/>
            <person name="Wong P."/>
            <person name="Samans B."/>
            <person name="Grimm C."/>
            <person name="Basiewicz M."/>
            <person name="Murat C."/>
            <person name="Martin F."/>
            <person name="Kogel K.H."/>
        </authorList>
    </citation>
    <scope>NUCLEOTIDE SEQUENCE [LARGE SCALE GENOMIC DNA]</scope>
    <source>
        <strain evidence="3 4">DSM 11827</strain>
    </source>
</reference>
<organism evidence="3 4">
    <name type="scientific">Serendipita indica (strain DSM 11827)</name>
    <name type="common">Root endophyte fungus</name>
    <name type="synonym">Piriformospora indica</name>
    <dbReference type="NCBI Taxonomy" id="1109443"/>
    <lineage>
        <taxon>Eukaryota</taxon>
        <taxon>Fungi</taxon>
        <taxon>Dikarya</taxon>
        <taxon>Basidiomycota</taxon>
        <taxon>Agaricomycotina</taxon>
        <taxon>Agaricomycetes</taxon>
        <taxon>Sebacinales</taxon>
        <taxon>Serendipitaceae</taxon>
        <taxon>Serendipita</taxon>
    </lineage>
</organism>
<dbReference type="InterPro" id="IPR013087">
    <property type="entry name" value="Znf_C2H2_type"/>
</dbReference>
<feature type="compositionally biased region" description="Acidic residues" evidence="1">
    <location>
        <begin position="72"/>
        <end position="82"/>
    </location>
</feature>
<dbReference type="EMBL" id="CAFZ01000034">
    <property type="protein sequence ID" value="CCA68507.1"/>
    <property type="molecule type" value="Genomic_DNA"/>
</dbReference>
<proteinExistence type="predicted"/>
<accession>G4TB07</accession>
<sequence length="421" mass="47215">MSQSTTFDLHTPPTLPSPTVQTPSEHSPYSMDAEPNLPALDSVDVDSSVLTEIPTNVSRRPKQPYNCRDLPDSESEEEEEDPDILRPNCRGRWFTCLGADYGPKDHKWYGIHPRLGMRYGQLDETQQKLYEDLGPDYEHEEAALTLLEKVKLEGLEGVKPETFKAMMIQCKTAKKWKLGVRRCAKPPDTYSHMKSHLLTTMHAPIGYECPDCHMTILQEPDMKRHLEESHAYTNLPGSLEEIRKALNRPRRKAPRLKVSQPPGSVLQDSQAVPKPSSGSVVVGNYYTVQVKAPITHALTHPRQHNTIHHSRPAPYHMDTRPVHVPRHSALRQTLPQGQPDNFGYAPPVYAPNQLPDEDYVGQTLASDKECLTFSGAMLPTSRVATNTVNYLLAVPSVMYTSALQSAGYPMYTQVSRSVYAG</sequence>
<dbReference type="Proteomes" id="UP000007148">
    <property type="component" value="Unassembled WGS sequence"/>
</dbReference>
<feature type="domain" description="C2H2-type" evidence="2">
    <location>
        <begin position="209"/>
        <end position="230"/>
    </location>
</feature>
<evidence type="ECO:0000259" key="2">
    <source>
        <dbReference type="PROSITE" id="PS00028"/>
    </source>
</evidence>
<feature type="compositionally biased region" description="Polar residues" evidence="1">
    <location>
        <begin position="17"/>
        <end position="27"/>
    </location>
</feature>
<feature type="region of interest" description="Disordered" evidence="1">
    <location>
        <begin position="1"/>
        <end position="84"/>
    </location>
</feature>
<evidence type="ECO:0000256" key="1">
    <source>
        <dbReference type="SAM" id="MobiDB-lite"/>
    </source>
</evidence>
<dbReference type="InParanoid" id="G4TB07"/>
<comment type="caution">
    <text evidence="3">The sequence shown here is derived from an EMBL/GenBank/DDBJ whole genome shotgun (WGS) entry which is preliminary data.</text>
</comment>
<keyword evidence="4" id="KW-1185">Reference proteome</keyword>
<gene>
    <name evidence="3" type="ORF">PIIN_02371</name>
</gene>
<dbReference type="HOGENOM" id="CLU_652301_0_0_1"/>